<proteinExistence type="predicted"/>
<keyword evidence="2" id="KW-1185">Reference proteome</keyword>
<dbReference type="AlphaFoldDB" id="A0AAE1PBV8"/>
<reference evidence="1" key="1">
    <citation type="submission" date="2023-11" db="EMBL/GenBank/DDBJ databases">
        <title>Genome assemblies of two species of porcelain crab, Petrolisthes cinctipes and Petrolisthes manimaculis (Anomura: Porcellanidae).</title>
        <authorList>
            <person name="Angst P."/>
        </authorList>
    </citation>
    <scope>NUCLEOTIDE SEQUENCE</scope>
    <source>
        <strain evidence="1">PB745_02</strain>
        <tissue evidence="1">Gill</tissue>
    </source>
</reference>
<accession>A0AAE1PBV8</accession>
<protein>
    <submittedName>
        <fullName evidence="1">Uncharacterized protein</fullName>
    </submittedName>
</protein>
<evidence type="ECO:0000313" key="2">
    <source>
        <dbReference type="Proteomes" id="UP001292094"/>
    </source>
</evidence>
<sequence length="174" mass="18426">MSPVVGGTAIAAGDMSNVWPVDILNNNNGKCNNNFGAVGMIRTETDGLSLLCKHLSNDLPFNQGTPTTICDPSAGQHKCMTASCGANLYYGFELFNNEPHGPCGVFQSSQTQVNINNCHTVMTQQMAPSSLSLDSSDWKEWKACGGGGVFAMTGAEVTDTKDITSITCCEMTTL</sequence>
<evidence type="ECO:0000313" key="1">
    <source>
        <dbReference type="EMBL" id="KAK4305041.1"/>
    </source>
</evidence>
<comment type="caution">
    <text evidence="1">The sequence shown here is derived from an EMBL/GenBank/DDBJ whole genome shotgun (WGS) entry which is preliminary data.</text>
</comment>
<name>A0AAE1PBV8_9EUCA</name>
<gene>
    <name evidence="1" type="ORF">Pmani_023032</name>
</gene>
<dbReference type="EMBL" id="JAWZYT010002338">
    <property type="protein sequence ID" value="KAK4305041.1"/>
    <property type="molecule type" value="Genomic_DNA"/>
</dbReference>
<organism evidence="1 2">
    <name type="scientific">Petrolisthes manimaculis</name>
    <dbReference type="NCBI Taxonomy" id="1843537"/>
    <lineage>
        <taxon>Eukaryota</taxon>
        <taxon>Metazoa</taxon>
        <taxon>Ecdysozoa</taxon>
        <taxon>Arthropoda</taxon>
        <taxon>Crustacea</taxon>
        <taxon>Multicrustacea</taxon>
        <taxon>Malacostraca</taxon>
        <taxon>Eumalacostraca</taxon>
        <taxon>Eucarida</taxon>
        <taxon>Decapoda</taxon>
        <taxon>Pleocyemata</taxon>
        <taxon>Anomura</taxon>
        <taxon>Galatheoidea</taxon>
        <taxon>Porcellanidae</taxon>
        <taxon>Petrolisthes</taxon>
    </lineage>
</organism>
<dbReference type="Proteomes" id="UP001292094">
    <property type="component" value="Unassembled WGS sequence"/>
</dbReference>